<evidence type="ECO:0000256" key="2">
    <source>
        <dbReference type="ARBA" id="ARBA00022723"/>
    </source>
</evidence>
<evidence type="ECO:0000259" key="14">
    <source>
        <dbReference type="PROSITE" id="PS51193"/>
    </source>
</evidence>
<dbReference type="GO" id="GO:0051539">
    <property type="term" value="F:4 iron, 4 sulfur cluster binding"/>
    <property type="evidence" value="ECO:0007669"/>
    <property type="project" value="UniProtKB-KW"/>
</dbReference>
<comment type="similarity">
    <text evidence="13">Belongs to the helicase family. DinG subfamily.</text>
</comment>
<keyword evidence="16" id="KW-1185">Reference proteome</keyword>
<dbReference type="SUPFAM" id="SSF52540">
    <property type="entry name" value="P-loop containing nucleoside triphosphate hydrolases"/>
    <property type="match status" value="2"/>
</dbReference>
<dbReference type="Gene3D" id="1.10.275.40">
    <property type="match status" value="1"/>
</dbReference>
<dbReference type="AlphaFoldDB" id="A0A0C1R3N0"/>
<evidence type="ECO:0000256" key="10">
    <source>
        <dbReference type="ARBA" id="ARBA00023125"/>
    </source>
</evidence>
<evidence type="ECO:0000256" key="13">
    <source>
        <dbReference type="ARBA" id="ARBA00038058"/>
    </source>
</evidence>
<keyword evidence="12" id="KW-0413">Isomerase</keyword>
<evidence type="ECO:0000313" key="16">
    <source>
        <dbReference type="Proteomes" id="UP000031366"/>
    </source>
</evidence>
<dbReference type="InterPro" id="IPR014013">
    <property type="entry name" value="Helic_SF1/SF2_ATP-bd_DinG/Rad3"/>
</dbReference>
<keyword evidence="10" id="KW-0238">DNA-binding</keyword>
<accession>A0A0C1R3N0</accession>
<protein>
    <submittedName>
        <fullName evidence="15">DEAD_2 family protein</fullName>
    </submittedName>
</protein>
<evidence type="ECO:0000256" key="6">
    <source>
        <dbReference type="ARBA" id="ARBA00022806"/>
    </source>
</evidence>
<dbReference type="Pfam" id="PF13307">
    <property type="entry name" value="Helicase_C_2"/>
    <property type="match status" value="1"/>
</dbReference>
<dbReference type="SMART" id="SM00488">
    <property type="entry name" value="DEXDc2"/>
    <property type="match status" value="1"/>
</dbReference>
<gene>
    <name evidence="15" type="ORF">U732_3931</name>
</gene>
<keyword evidence="5" id="KW-0378">Hydrolase</keyword>
<keyword evidence="9" id="KW-0411">Iron-sulfur</keyword>
<dbReference type="PANTHER" id="PTHR11472:SF34">
    <property type="entry name" value="REGULATOR OF TELOMERE ELONGATION HELICASE 1"/>
    <property type="match status" value="1"/>
</dbReference>
<evidence type="ECO:0000256" key="5">
    <source>
        <dbReference type="ARBA" id="ARBA00022801"/>
    </source>
</evidence>
<evidence type="ECO:0000256" key="11">
    <source>
        <dbReference type="ARBA" id="ARBA00023204"/>
    </source>
</evidence>
<keyword evidence="2" id="KW-0479">Metal-binding</keyword>
<evidence type="ECO:0000256" key="12">
    <source>
        <dbReference type="ARBA" id="ARBA00023235"/>
    </source>
</evidence>
<dbReference type="SMART" id="SM00487">
    <property type="entry name" value="DEXDc"/>
    <property type="match status" value="1"/>
</dbReference>
<dbReference type="PROSITE" id="PS51193">
    <property type="entry name" value="HELICASE_ATP_BIND_2"/>
    <property type="match status" value="1"/>
</dbReference>
<dbReference type="GO" id="GO:0046872">
    <property type="term" value="F:metal ion binding"/>
    <property type="evidence" value="ECO:0007669"/>
    <property type="project" value="UniProtKB-KW"/>
</dbReference>
<dbReference type="GO" id="GO:0005524">
    <property type="term" value="F:ATP binding"/>
    <property type="evidence" value="ECO:0007669"/>
    <property type="project" value="UniProtKB-KW"/>
</dbReference>
<evidence type="ECO:0000256" key="8">
    <source>
        <dbReference type="ARBA" id="ARBA00023004"/>
    </source>
</evidence>
<evidence type="ECO:0000256" key="9">
    <source>
        <dbReference type="ARBA" id="ARBA00023014"/>
    </source>
</evidence>
<dbReference type="GO" id="GO:0003677">
    <property type="term" value="F:DNA binding"/>
    <property type="evidence" value="ECO:0007669"/>
    <property type="project" value="UniProtKB-KW"/>
</dbReference>
<dbReference type="Pfam" id="PF06733">
    <property type="entry name" value="DEAD_2"/>
    <property type="match status" value="1"/>
</dbReference>
<keyword evidence="7" id="KW-0067">ATP-binding</keyword>
<dbReference type="Gene3D" id="3.90.320.10">
    <property type="match status" value="1"/>
</dbReference>
<keyword evidence="4" id="KW-0227">DNA damage</keyword>
<keyword evidence="6" id="KW-0347">Helicase</keyword>
<evidence type="ECO:0000256" key="1">
    <source>
        <dbReference type="ARBA" id="ARBA00022485"/>
    </source>
</evidence>
<evidence type="ECO:0000256" key="3">
    <source>
        <dbReference type="ARBA" id="ARBA00022741"/>
    </source>
</evidence>
<dbReference type="Proteomes" id="UP000031366">
    <property type="component" value="Unassembled WGS sequence"/>
</dbReference>
<keyword evidence="3" id="KW-0547">Nucleotide-binding</keyword>
<dbReference type="EMBL" id="AYSO01000012">
    <property type="protein sequence ID" value="KIE48147.1"/>
    <property type="molecule type" value="Genomic_DNA"/>
</dbReference>
<keyword evidence="11" id="KW-0234">DNA repair</keyword>
<dbReference type="RefSeq" id="WP_039630502.1">
    <property type="nucleotide sequence ID" value="NZ_AYSO01000012.1"/>
</dbReference>
<dbReference type="OrthoDB" id="9765586at2"/>
<dbReference type="InterPro" id="IPR010614">
    <property type="entry name" value="RAD3-like_helicase_DEAD"/>
</dbReference>
<evidence type="ECO:0000313" key="15">
    <source>
        <dbReference type="EMBL" id="KIE48147.1"/>
    </source>
</evidence>
<comment type="caution">
    <text evidence="15">The sequence shown here is derived from an EMBL/GenBank/DDBJ whole genome shotgun (WGS) entry which is preliminary data.</text>
</comment>
<dbReference type="InterPro" id="IPR006555">
    <property type="entry name" value="ATP-dep_Helicase_C"/>
</dbReference>
<dbReference type="SMART" id="SM00491">
    <property type="entry name" value="HELICc2"/>
    <property type="match status" value="1"/>
</dbReference>
<dbReference type="GO" id="GO:0016818">
    <property type="term" value="F:hydrolase activity, acting on acid anhydrides, in phosphorus-containing anhydrides"/>
    <property type="evidence" value="ECO:0007669"/>
    <property type="project" value="InterPro"/>
</dbReference>
<feature type="domain" description="Helicase ATP-binding" evidence="14">
    <location>
        <begin position="188"/>
        <end position="441"/>
    </location>
</feature>
<reference evidence="15 16" key="1">
    <citation type="journal article" date="2015" name="Infect. Genet. Evol.">
        <title>Genomic sequences of six botulinum neurotoxin-producing strains representing three clostridial species illustrate the mobility and diversity of botulinum neurotoxin genes.</title>
        <authorList>
            <person name="Smith T.J."/>
            <person name="Hill K.K."/>
            <person name="Xie G."/>
            <person name="Foley B.T."/>
            <person name="Williamson C.H."/>
            <person name="Foster J.T."/>
            <person name="Johnson S.L."/>
            <person name="Chertkov O."/>
            <person name="Teshima H."/>
            <person name="Gibbons H.S."/>
            <person name="Johnsky L.A."/>
            <person name="Karavis M.A."/>
            <person name="Smith L.A."/>
        </authorList>
    </citation>
    <scope>NUCLEOTIDE SEQUENCE [LARGE SCALE GENOMIC DNA]</scope>
    <source>
        <strain evidence="15 16">CDC 2741</strain>
    </source>
</reference>
<dbReference type="GO" id="GO:0003678">
    <property type="term" value="F:DNA helicase activity"/>
    <property type="evidence" value="ECO:0007669"/>
    <property type="project" value="InterPro"/>
</dbReference>
<dbReference type="InterPro" id="IPR042493">
    <property type="entry name" value="XPD_DNA_FeS"/>
</dbReference>
<dbReference type="Gene3D" id="3.40.50.300">
    <property type="entry name" value="P-loop containing nucleotide triphosphate hydrolases"/>
    <property type="match status" value="2"/>
</dbReference>
<organism evidence="15 16">
    <name type="scientific">Clostridium argentinense CDC 2741</name>
    <dbReference type="NCBI Taxonomy" id="1418104"/>
    <lineage>
        <taxon>Bacteria</taxon>
        <taxon>Bacillati</taxon>
        <taxon>Bacillota</taxon>
        <taxon>Clostridia</taxon>
        <taxon>Eubacteriales</taxon>
        <taxon>Clostridiaceae</taxon>
        <taxon>Clostridium</taxon>
    </lineage>
</organism>
<dbReference type="InterPro" id="IPR011604">
    <property type="entry name" value="PDDEXK-like_dom_sf"/>
</dbReference>
<dbReference type="InterPro" id="IPR045028">
    <property type="entry name" value="DinG/Rad3-like"/>
</dbReference>
<dbReference type="InterPro" id="IPR014001">
    <property type="entry name" value="Helicase_ATP-bd"/>
</dbReference>
<keyword evidence="1" id="KW-0004">4Fe-4S</keyword>
<proteinExistence type="inferred from homology"/>
<dbReference type="PANTHER" id="PTHR11472">
    <property type="entry name" value="DNA REPAIR DEAD HELICASE RAD3/XP-D SUBFAMILY MEMBER"/>
    <property type="match status" value="1"/>
</dbReference>
<dbReference type="STRING" id="29341.RSJ17_11465"/>
<evidence type="ECO:0000256" key="7">
    <source>
        <dbReference type="ARBA" id="ARBA00022840"/>
    </source>
</evidence>
<sequence length="788" mass="92731">MNKQARISVRNLVEFIYRYGDLTNEYISHGRALEGTKIHQKVQKQLDKEYEDIENAKFEKEVPIKETFKVKDFELTLEGRIDGLIISQEITNILEIKSTKRQLFDITNENLLHSAQAKLYGYMYVFANTLKDINITVMYVNTESYDIKEFTTKYSFNDLEEFFYETVNKYYQWLLLNHNWITERNSSIDSLQFPFNEYRPNQRELAVTVYKTIKQKKNLYLEAPTGIGKTISTIFPSIKILGEDLGNKIFYLTAKGSTKLIGEKTINLLKEKGLKLKTLTITAKEKVCFKDNCICNSDFCEYAKGHFDRVNDCIFEIINNETYINKEIITKYSKEYKVCPFETSLDLISYCDFIICDYNYVFDMQVSLKTYFNESKNNNIFLVDEAHNLVDRAREMYSATIDKDEILEFKKIFKNLDSTIYKSLDKINKFMIEIRKYSEEDNYYILEEKPNDLINHIRVLINSCEFYLSNNKNSYRDELLDLYFKLLAFNRISEVFDENYICYGEKLGNNLIIKLFCINPCNLIKDVTRKSISTIFFSATFSPMNYYKEMLGSSEGDYNLTLPSPFNLENREIIVADKISTKYQYRKYSYDSIVEYIYSLISSKSGNYIIFFPSYSYMEEIYSRFIKKYTCFNIKLQNYGMTEMDRESFLRSFDENDVIGFCVLGGVFSEGIDLKGDKLIGTAIIGVGLPQICLERDLINKHFNNKNKNGFHYAYTFPGMNKVIQAVGRVIRTDDDRGIILLIDDRFNTPLYKNLFPKYWFPYKSVKNQNEIKEISHNFFKNSNISKN</sequence>
<name>A0A0C1R3N0_9CLOT</name>
<dbReference type="GO" id="GO:0006281">
    <property type="term" value="P:DNA repair"/>
    <property type="evidence" value="ECO:0007669"/>
    <property type="project" value="UniProtKB-KW"/>
</dbReference>
<evidence type="ECO:0000256" key="4">
    <source>
        <dbReference type="ARBA" id="ARBA00022763"/>
    </source>
</evidence>
<dbReference type="InterPro" id="IPR027417">
    <property type="entry name" value="P-loop_NTPase"/>
</dbReference>
<keyword evidence="8" id="KW-0408">Iron</keyword>
<dbReference type="Gene3D" id="1.10.30.20">
    <property type="entry name" value="Bacterial XPD DNA helicase, FeS cluster domain"/>
    <property type="match status" value="1"/>
</dbReference>
<dbReference type="InterPro" id="IPR006554">
    <property type="entry name" value="Helicase-like_DEXD_c2"/>
</dbReference>